<reference evidence="1" key="1">
    <citation type="journal article" date="2020" name="Stud. Mycol.">
        <title>101 Dothideomycetes genomes: a test case for predicting lifestyles and emergence of pathogens.</title>
        <authorList>
            <person name="Haridas S."/>
            <person name="Albert R."/>
            <person name="Binder M."/>
            <person name="Bloem J."/>
            <person name="Labutti K."/>
            <person name="Salamov A."/>
            <person name="Andreopoulos B."/>
            <person name="Baker S."/>
            <person name="Barry K."/>
            <person name="Bills G."/>
            <person name="Bluhm B."/>
            <person name="Cannon C."/>
            <person name="Castanera R."/>
            <person name="Culley D."/>
            <person name="Daum C."/>
            <person name="Ezra D."/>
            <person name="Gonzalez J."/>
            <person name="Henrissat B."/>
            <person name="Kuo A."/>
            <person name="Liang C."/>
            <person name="Lipzen A."/>
            <person name="Lutzoni F."/>
            <person name="Magnuson J."/>
            <person name="Mondo S."/>
            <person name="Nolan M."/>
            <person name="Ohm R."/>
            <person name="Pangilinan J."/>
            <person name="Park H.-J."/>
            <person name="Ramirez L."/>
            <person name="Alfaro M."/>
            <person name="Sun H."/>
            <person name="Tritt A."/>
            <person name="Yoshinaga Y."/>
            <person name="Zwiers L.-H."/>
            <person name="Turgeon B."/>
            <person name="Goodwin S."/>
            <person name="Spatafora J."/>
            <person name="Crous P."/>
            <person name="Grigoriev I."/>
        </authorList>
    </citation>
    <scope>NUCLEOTIDE SEQUENCE</scope>
    <source>
        <strain evidence="1">HMLAC05119</strain>
    </source>
</reference>
<gene>
    <name evidence="1" type="ORF">BDU57DRAFT_520890</name>
</gene>
<protein>
    <submittedName>
        <fullName evidence="1">Uncharacterized protein</fullName>
    </submittedName>
</protein>
<organism evidence="1 2">
    <name type="scientific">Ampelomyces quisqualis</name>
    <name type="common">Powdery mildew agent</name>
    <dbReference type="NCBI Taxonomy" id="50730"/>
    <lineage>
        <taxon>Eukaryota</taxon>
        <taxon>Fungi</taxon>
        <taxon>Dikarya</taxon>
        <taxon>Ascomycota</taxon>
        <taxon>Pezizomycotina</taxon>
        <taxon>Dothideomycetes</taxon>
        <taxon>Pleosporomycetidae</taxon>
        <taxon>Pleosporales</taxon>
        <taxon>Pleosporineae</taxon>
        <taxon>Phaeosphaeriaceae</taxon>
        <taxon>Ampelomyces</taxon>
    </lineage>
</organism>
<dbReference type="EMBL" id="ML979138">
    <property type="protein sequence ID" value="KAF1913838.1"/>
    <property type="molecule type" value="Genomic_DNA"/>
</dbReference>
<dbReference type="AlphaFoldDB" id="A0A6A5QG95"/>
<keyword evidence="2" id="KW-1185">Reference proteome</keyword>
<sequence>MHSASTCLRSLSTSSFAMAANLRGPSLYYQKPLSQALSRSLPTPGESIAPLRLVQKISRLVGWEEEVIAIKAVTGISANGGNGSSSLSPSEAATATAAAAARSFRVCSVHLRFGHRFPDYSGQTVSSERSQKIARVERGPTMEYTNHNNITNKTIDYNII</sequence>
<evidence type="ECO:0000313" key="2">
    <source>
        <dbReference type="Proteomes" id="UP000800096"/>
    </source>
</evidence>
<name>A0A6A5QG95_AMPQU</name>
<evidence type="ECO:0000313" key="1">
    <source>
        <dbReference type="EMBL" id="KAF1913838.1"/>
    </source>
</evidence>
<proteinExistence type="predicted"/>
<dbReference type="Proteomes" id="UP000800096">
    <property type="component" value="Unassembled WGS sequence"/>
</dbReference>
<accession>A0A6A5QG95</accession>